<name>A0A2L2QCA5_HHV6H</name>
<keyword evidence="1" id="KW-0812">Transmembrane</keyword>
<evidence type="ECO:0000256" key="1">
    <source>
        <dbReference type="SAM" id="Phobius"/>
    </source>
</evidence>
<feature type="transmembrane region" description="Helical" evidence="1">
    <location>
        <begin position="173"/>
        <end position="196"/>
    </location>
</feature>
<sequence length="205" mass="23624">MVSSFFFFSLSIFEPVIVFPPRLCVSAFFIFFTPLIFRVRLQPQTDLVCMLAPPTPRGVYIKGECGALSSSPDLCDSPCRVGIGRCYSNSARGRRCLTDRKYVFFLLCGVSNTERKHIVCDCVHSPILFLIGLKAGRDTVTRTYTHPTHTRRRIDISTAVLLFLFLRLRTPHFFFFVLYFEILVMIFLRSCLWPYIASLRLRRGV</sequence>
<keyword evidence="1" id="KW-0472">Membrane</keyword>
<proteinExistence type="predicted"/>
<protein>
    <recommendedName>
        <fullName evidence="3">DRHN2 protein</fullName>
    </recommendedName>
</protein>
<evidence type="ECO:0000313" key="2">
    <source>
        <dbReference type="EMBL" id="AVI08680.1"/>
    </source>
</evidence>
<accession>A0A2L2QCA5</accession>
<organism evidence="2">
    <name type="scientific">Human herpesvirus 6B</name>
    <name type="common">HHV-6 variant B</name>
    <name type="synonym">Human B lymphotropic virus</name>
    <dbReference type="NCBI Taxonomy" id="32604"/>
    <lineage>
        <taxon>Viruses</taxon>
        <taxon>Duplodnaviria</taxon>
        <taxon>Heunggongvirae</taxon>
        <taxon>Peploviricota</taxon>
        <taxon>Herviviricetes</taxon>
        <taxon>Herpesvirales</taxon>
        <taxon>Orthoherpesviridae</taxon>
        <taxon>Betaherpesvirinae</taxon>
        <taxon>Roseolovirus</taxon>
        <taxon>Roseolovirus humanbeta6b</taxon>
    </lineage>
</organism>
<reference evidence="2" key="1">
    <citation type="journal article" date="2018" name="J. Virol.">
        <title>Copy number heterogeneity, large origin tandem repeats, and interspecies recombination in HHV-6A and HHV-6B reference strains.</title>
        <authorList>
            <person name="Greninger A.L."/>
            <person name="Roychoudhury P."/>
            <person name="Makhsous N."/>
            <person name="Hanson D."/>
            <person name="Chase J."/>
            <person name="Krueger G."/>
            <person name="Xie H."/>
            <person name="Huang M.-L."/>
            <person name="Saunders L."/>
            <person name="Ablashi D."/>
            <person name="Koelle D.M."/>
            <person name="Cook L."/>
            <person name="Jerome K.R."/>
        </authorList>
    </citation>
    <scope>NUCLEOTIDE SEQUENCE</scope>
    <source>
        <strain evidence="2">HST-MT4</strain>
    </source>
</reference>
<keyword evidence="1" id="KW-1133">Transmembrane helix</keyword>
<dbReference type="EMBL" id="MF994824">
    <property type="protein sequence ID" value="AVI08680.1"/>
    <property type="molecule type" value="Genomic_DNA"/>
</dbReference>
<dbReference type="EMBL" id="MF994824">
    <property type="protein sequence ID" value="AVI08797.1"/>
    <property type="molecule type" value="Genomic_DNA"/>
</dbReference>
<evidence type="ECO:0008006" key="3">
    <source>
        <dbReference type="Google" id="ProtNLM"/>
    </source>
</evidence>
<organismHost>
    <name type="scientific">Homo sapiens</name>
    <name type="common">Human</name>
    <dbReference type="NCBI Taxonomy" id="9606"/>
</organismHost>